<protein>
    <recommendedName>
        <fullName evidence="3 4">Dephospho-CoA kinase</fullName>
        <ecNumber evidence="3 4">2.7.1.24</ecNumber>
    </recommendedName>
    <alternativeName>
        <fullName evidence="3">Dephosphocoenzyme A kinase</fullName>
    </alternativeName>
</protein>
<dbReference type="PROSITE" id="PS51219">
    <property type="entry name" value="DPCK"/>
    <property type="match status" value="1"/>
</dbReference>
<comment type="catalytic activity">
    <reaction evidence="3">
        <text>3'-dephospho-CoA + ATP = ADP + CoA + H(+)</text>
        <dbReference type="Rhea" id="RHEA:18245"/>
        <dbReference type="ChEBI" id="CHEBI:15378"/>
        <dbReference type="ChEBI" id="CHEBI:30616"/>
        <dbReference type="ChEBI" id="CHEBI:57287"/>
        <dbReference type="ChEBI" id="CHEBI:57328"/>
        <dbReference type="ChEBI" id="CHEBI:456216"/>
        <dbReference type="EC" id="2.7.1.24"/>
    </reaction>
</comment>
<keyword evidence="3 5" id="KW-0808">Transferase</keyword>
<dbReference type="EMBL" id="CP159989">
    <property type="protein sequence ID" value="XCP81568.1"/>
    <property type="molecule type" value="Genomic_DNA"/>
</dbReference>
<keyword evidence="2 3" id="KW-0067">ATP-binding</keyword>
<comment type="pathway">
    <text evidence="3">Cofactor biosynthesis; coenzyme A biosynthesis; CoA from (R)-pantothenate: step 5/5.</text>
</comment>
<feature type="binding site" evidence="3">
    <location>
        <begin position="105"/>
        <end position="110"/>
    </location>
    <ligand>
        <name>ATP</name>
        <dbReference type="ChEBI" id="CHEBI:30616"/>
    </ligand>
</feature>
<evidence type="ECO:0000313" key="5">
    <source>
        <dbReference type="EMBL" id="XCP81568.1"/>
    </source>
</evidence>
<accession>A0AAU8MX31</accession>
<keyword evidence="1 3" id="KW-0547">Nucleotide-binding</keyword>
<reference evidence="5" key="1">
    <citation type="submission" date="2024-05" db="EMBL/GenBank/DDBJ databases">
        <title>Draft genome assemblies of 36 bacteria isolated from hibernating arctic ground squirrels.</title>
        <authorList>
            <person name="McKee H."/>
            <person name="Mullen L."/>
            <person name="Drown D.M."/>
            <person name="Duddleston K.N."/>
        </authorList>
    </citation>
    <scope>NUCLEOTIDE SEQUENCE</scope>
    <source>
        <strain evidence="5">AR004</strain>
    </source>
</reference>
<proteinExistence type="inferred from homology"/>
<evidence type="ECO:0000256" key="2">
    <source>
        <dbReference type="ARBA" id="ARBA00022840"/>
    </source>
</evidence>
<keyword evidence="3" id="KW-0173">Coenzyme A biosynthesis</keyword>
<comment type="subcellular location">
    <subcellularLocation>
        <location evidence="3">Cytoplasm</location>
    </subcellularLocation>
</comment>
<dbReference type="Gene3D" id="3.40.50.300">
    <property type="entry name" value="P-loop containing nucleotide triphosphate hydrolases"/>
    <property type="match status" value="1"/>
</dbReference>
<dbReference type="EC" id="2.7.1.24" evidence="3 4"/>
<organism evidence="5">
    <name type="scientific">Actinomyces timonensis</name>
    <dbReference type="NCBI Taxonomy" id="1288391"/>
    <lineage>
        <taxon>Bacteria</taxon>
        <taxon>Bacillati</taxon>
        <taxon>Actinomycetota</taxon>
        <taxon>Actinomycetes</taxon>
        <taxon>Actinomycetales</taxon>
        <taxon>Actinomycetaceae</taxon>
        <taxon>Actinomyces</taxon>
    </lineage>
</organism>
<keyword evidence="3 5" id="KW-0418">Kinase</keyword>
<dbReference type="GO" id="GO:0005524">
    <property type="term" value="F:ATP binding"/>
    <property type="evidence" value="ECO:0007669"/>
    <property type="project" value="UniProtKB-UniRule"/>
</dbReference>
<dbReference type="PANTHER" id="PTHR10695:SF46">
    <property type="entry name" value="BIFUNCTIONAL COENZYME A SYNTHASE-RELATED"/>
    <property type="match status" value="1"/>
</dbReference>
<comment type="similarity">
    <text evidence="3">Belongs to the CoaE family.</text>
</comment>
<evidence type="ECO:0000256" key="4">
    <source>
        <dbReference type="NCBIfam" id="TIGR00152"/>
    </source>
</evidence>
<evidence type="ECO:0000256" key="3">
    <source>
        <dbReference type="HAMAP-Rule" id="MF_00376"/>
    </source>
</evidence>
<comment type="function">
    <text evidence="3">Catalyzes the phosphorylation of the 3'-hydroxyl group of dephosphocoenzyme A to form coenzyme A.</text>
</comment>
<dbReference type="GO" id="GO:0015937">
    <property type="term" value="P:coenzyme A biosynthetic process"/>
    <property type="evidence" value="ECO:0007669"/>
    <property type="project" value="UniProtKB-UniRule"/>
</dbReference>
<keyword evidence="3" id="KW-0963">Cytoplasm</keyword>
<dbReference type="HAMAP" id="MF_00376">
    <property type="entry name" value="Dephospho_CoA_kinase"/>
    <property type="match status" value="1"/>
</dbReference>
<dbReference type="SUPFAM" id="SSF52540">
    <property type="entry name" value="P-loop containing nucleoside triphosphate hydrolases"/>
    <property type="match status" value="1"/>
</dbReference>
<dbReference type="Pfam" id="PF01121">
    <property type="entry name" value="CoaE"/>
    <property type="match status" value="1"/>
</dbReference>
<dbReference type="GO" id="GO:0004140">
    <property type="term" value="F:dephospho-CoA kinase activity"/>
    <property type="evidence" value="ECO:0007669"/>
    <property type="project" value="UniProtKB-UniRule"/>
</dbReference>
<gene>
    <name evidence="3 5" type="primary">coaE</name>
    <name evidence="5" type="ORF">ABXS69_05795</name>
</gene>
<dbReference type="InterPro" id="IPR027417">
    <property type="entry name" value="P-loop_NTPase"/>
</dbReference>
<dbReference type="AlphaFoldDB" id="A0AAU8MX31"/>
<evidence type="ECO:0000256" key="1">
    <source>
        <dbReference type="ARBA" id="ARBA00022741"/>
    </source>
</evidence>
<name>A0AAU8MX31_9ACTO</name>
<dbReference type="NCBIfam" id="TIGR00152">
    <property type="entry name" value="dephospho-CoA kinase"/>
    <property type="match status" value="1"/>
</dbReference>
<dbReference type="NCBIfam" id="NF002879">
    <property type="entry name" value="PRK03333.1"/>
    <property type="match status" value="1"/>
</dbReference>
<dbReference type="CDD" id="cd02022">
    <property type="entry name" value="DPCK"/>
    <property type="match status" value="1"/>
</dbReference>
<sequence length="292" mass="30023">MTRRPDTAIRLWEGQIAASLVGRLRAHGHPFALADPAALSRPGAILSLPASGALPPGTGERALLALIGELAGLLARRRAFAAGAGRPAAPRGERALRVGLTGGIGTGKSTVARLLAEHGAGVVDADAIAREVLAPGGEGLAEAAAAFGGGILAADGSLDRAALAGRVFGDSAARARLDAITLPRIAELAAYRLESVPAGGVAVYDVPLLAESGIADLFDCVIVVEAPLEARLARLALRGMDEADALRRIAAQADDAERRRLADIVLPNDRGEQDLIDAVARLWEDRVRPALS</sequence>
<dbReference type="RefSeq" id="WP_366179831.1">
    <property type="nucleotide sequence ID" value="NZ_CP159989.1"/>
</dbReference>
<dbReference type="InterPro" id="IPR001977">
    <property type="entry name" value="Depp_CoAkinase"/>
</dbReference>
<dbReference type="PANTHER" id="PTHR10695">
    <property type="entry name" value="DEPHOSPHO-COA KINASE-RELATED"/>
    <property type="match status" value="1"/>
</dbReference>
<dbReference type="GO" id="GO:0005737">
    <property type="term" value="C:cytoplasm"/>
    <property type="evidence" value="ECO:0007669"/>
    <property type="project" value="UniProtKB-SubCell"/>
</dbReference>